<evidence type="ECO:0000313" key="2">
    <source>
        <dbReference type="EMBL" id="KAJ1363444.1"/>
    </source>
</evidence>
<evidence type="ECO:0000256" key="1">
    <source>
        <dbReference type="SAM" id="MobiDB-lite"/>
    </source>
</evidence>
<feature type="compositionally biased region" description="Basic and acidic residues" evidence="1">
    <location>
        <begin position="9"/>
        <end position="26"/>
    </location>
</feature>
<feature type="compositionally biased region" description="Basic residues" evidence="1">
    <location>
        <begin position="64"/>
        <end position="73"/>
    </location>
</feature>
<dbReference type="Proteomes" id="UP001196413">
    <property type="component" value="Unassembled WGS sequence"/>
</dbReference>
<protein>
    <submittedName>
        <fullName evidence="2">Uncharacterized protein</fullName>
    </submittedName>
</protein>
<comment type="caution">
    <text evidence="2">The sequence shown here is derived from an EMBL/GenBank/DDBJ whole genome shotgun (WGS) entry which is preliminary data.</text>
</comment>
<gene>
    <name evidence="2" type="ORF">KIN20_023318</name>
</gene>
<organism evidence="2 3">
    <name type="scientific">Parelaphostrongylus tenuis</name>
    <name type="common">Meningeal worm</name>
    <dbReference type="NCBI Taxonomy" id="148309"/>
    <lineage>
        <taxon>Eukaryota</taxon>
        <taxon>Metazoa</taxon>
        <taxon>Ecdysozoa</taxon>
        <taxon>Nematoda</taxon>
        <taxon>Chromadorea</taxon>
        <taxon>Rhabditida</taxon>
        <taxon>Rhabditina</taxon>
        <taxon>Rhabditomorpha</taxon>
        <taxon>Strongyloidea</taxon>
        <taxon>Metastrongylidae</taxon>
        <taxon>Parelaphostrongylus</taxon>
    </lineage>
</organism>
<sequence>MKKLIRITRTGDMHLEGIKRSRERTTTNKPQSQFCCKNCKPAVSPANVVKDKPRSNPPTIERKSSRRAWKQPRRSQSDLSRVTGRSDVGFATAVPRN</sequence>
<name>A0AAD5QVS6_PARTN</name>
<reference evidence="2" key="1">
    <citation type="submission" date="2021-06" db="EMBL/GenBank/DDBJ databases">
        <title>Parelaphostrongylus tenuis whole genome reference sequence.</title>
        <authorList>
            <person name="Garwood T.J."/>
            <person name="Larsen P.A."/>
            <person name="Fountain-Jones N.M."/>
            <person name="Garbe J.R."/>
            <person name="Macchietto M.G."/>
            <person name="Kania S.A."/>
            <person name="Gerhold R.W."/>
            <person name="Richards J.E."/>
            <person name="Wolf T.M."/>
        </authorList>
    </citation>
    <scope>NUCLEOTIDE SEQUENCE</scope>
    <source>
        <strain evidence="2">MNPRO001-30</strain>
        <tissue evidence="2">Meninges</tissue>
    </source>
</reference>
<accession>A0AAD5QVS6</accession>
<proteinExistence type="predicted"/>
<evidence type="ECO:0000313" key="3">
    <source>
        <dbReference type="Proteomes" id="UP001196413"/>
    </source>
</evidence>
<feature type="region of interest" description="Disordered" evidence="1">
    <location>
        <begin position="1"/>
        <end position="97"/>
    </location>
</feature>
<dbReference type="AlphaFoldDB" id="A0AAD5QVS6"/>
<dbReference type="EMBL" id="JAHQIW010004723">
    <property type="protein sequence ID" value="KAJ1363444.1"/>
    <property type="molecule type" value="Genomic_DNA"/>
</dbReference>
<keyword evidence="3" id="KW-1185">Reference proteome</keyword>